<comment type="similarity">
    <text evidence="1">Belongs to the NADH dehydrogenase family.</text>
</comment>
<evidence type="ECO:0000256" key="2">
    <source>
        <dbReference type="ARBA" id="ARBA00022630"/>
    </source>
</evidence>
<dbReference type="Proteomes" id="UP000481153">
    <property type="component" value="Unassembled WGS sequence"/>
</dbReference>
<evidence type="ECO:0000313" key="8">
    <source>
        <dbReference type="EMBL" id="KAF0734716.1"/>
    </source>
</evidence>
<comment type="caution">
    <text evidence="8">The sequence shown here is derived from an EMBL/GenBank/DDBJ whole genome shotgun (WGS) entry which is preliminary data.</text>
</comment>
<evidence type="ECO:0000259" key="7">
    <source>
        <dbReference type="Pfam" id="PF22366"/>
    </source>
</evidence>
<keyword evidence="9" id="KW-1185">Reference proteome</keyword>
<keyword evidence="3" id="KW-0274">FAD</keyword>
<evidence type="ECO:0000313" key="9">
    <source>
        <dbReference type="Proteomes" id="UP000481153"/>
    </source>
</evidence>
<keyword evidence="5" id="KW-0520">NAD</keyword>
<dbReference type="VEuPathDB" id="FungiDB:AeMF1_019017"/>
<sequence>MLLRQSTRCLPRFVPLLAGRSRLAHNVAADAGDRFRVVIVGTGWAGYKLLIKGKDYRQEIEQAMGKPVDFVVVSERNHFLYTPLLASTTVGTLEFRSITEPVRETVFRHEQDFILASVKAIDTEKKQLQCKSSLSNRDYKVNYDMLVVACGSRPLTFGLPGVEEHAFFLKEIHHARAIRRRIVENFELATQPGVPEDVQRQLLHFVVVGGGPTGVEFCAELYDFVVEDLTRFYPQVSNLLRVSLVDAGEILSTFDATLRDQAMRNIKKRDSMNIIKNNCKEVLADAVVLQSGEKIPCGLVVWTAGVGPNELTKSLPWAKSKRGNILTNQFCQVLGLPSSEKDAKPFLGLQNSSSVFAIGDCAEIENYPLPATAQKAQGQALYLLDLLLKRPIEPYRFDSKGLMAYIGSYEGLFQAKDVHIGNKSTPLAKFGGWQAWFVWRSAYLTKLGSWRLRLQVPIDWIKAMVVGRDVSRF</sequence>
<evidence type="ECO:0000256" key="5">
    <source>
        <dbReference type="ARBA" id="ARBA00023027"/>
    </source>
</evidence>
<reference evidence="8 9" key="1">
    <citation type="submission" date="2019-07" db="EMBL/GenBank/DDBJ databases">
        <title>Genomics analysis of Aphanomyces spp. identifies a new class of oomycete effector associated with host adaptation.</title>
        <authorList>
            <person name="Gaulin E."/>
        </authorList>
    </citation>
    <scope>NUCLEOTIDE SEQUENCE [LARGE SCALE GENOMIC DNA]</scope>
    <source>
        <strain evidence="8 9">ATCC 201684</strain>
    </source>
</reference>
<dbReference type="Gene3D" id="3.50.50.100">
    <property type="match status" value="1"/>
</dbReference>
<name>A0A6G0X4E9_9STRA</name>
<dbReference type="InterPro" id="IPR036188">
    <property type="entry name" value="FAD/NAD-bd_sf"/>
</dbReference>
<dbReference type="PANTHER" id="PTHR43706:SF13">
    <property type="entry name" value="NADH DEHYDROGENASE-RELATED"/>
    <property type="match status" value="1"/>
</dbReference>
<keyword evidence="2" id="KW-0285">Flavoprotein</keyword>
<dbReference type="EMBL" id="VJMJ01000107">
    <property type="protein sequence ID" value="KAF0734716.1"/>
    <property type="molecule type" value="Genomic_DNA"/>
</dbReference>
<organism evidence="8 9">
    <name type="scientific">Aphanomyces euteiches</name>
    <dbReference type="NCBI Taxonomy" id="100861"/>
    <lineage>
        <taxon>Eukaryota</taxon>
        <taxon>Sar</taxon>
        <taxon>Stramenopiles</taxon>
        <taxon>Oomycota</taxon>
        <taxon>Saprolegniomycetes</taxon>
        <taxon>Saprolegniales</taxon>
        <taxon>Verrucalvaceae</taxon>
        <taxon>Aphanomyces</taxon>
    </lineage>
</organism>
<evidence type="ECO:0000259" key="6">
    <source>
        <dbReference type="Pfam" id="PF07992"/>
    </source>
</evidence>
<evidence type="ECO:0000256" key="1">
    <source>
        <dbReference type="ARBA" id="ARBA00005272"/>
    </source>
</evidence>
<feature type="domain" description="FAD/NAD(P)-binding" evidence="6">
    <location>
        <begin position="35"/>
        <end position="380"/>
    </location>
</feature>
<proteinExistence type="inferred from homology"/>
<protein>
    <submittedName>
        <fullName evidence="8">Uncharacterized protein</fullName>
    </submittedName>
</protein>
<feature type="domain" description="External alternative NADH-ubiquinone oxidoreductase-like C-terminal" evidence="7">
    <location>
        <begin position="400"/>
        <end position="469"/>
    </location>
</feature>
<gene>
    <name evidence="8" type="ORF">Ae201684_008674</name>
</gene>
<dbReference type="SUPFAM" id="SSF51905">
    <property type="entry name" value="FAD/NAD(P)-binding domain"/>
    <property type="match status" value="2"/>
</dbReference>
<dbReference type="GO" id="GO:0005739">
    <property type="term" value="C:mitochondrion"/>
    <property type="evidence" value="ECO:0007669"/>
    <property type="project" value="TreeGrafter"/>
</dbReference>
<dbReference type="AlphaFoldDB" id="A0A6G0X4E9"/>
<dbReference type="InterPro" id="IPR023753">
    <property type="entry name" value="FAD/NAD-binding_dom"/>
</dbReference>
<keyword evidence="4" id="KW-0560">Oxidoreductase</keyword>
<evidence type="ECO:0000256" key="4">
    <source>
        <dbReference type="ARBA" id="ARBA00023002"/>
    </source>
</evidence>
<accession>A0A6G0X4E9</accession>
<dbReference type="PRINTS" id="PR00368">
    <property type="entry name" value="FADPNR"/>
</dbReference>
<dbReference type="PANTHER" id="PTHR43706">
    <property type="entry name" value="NADH DEHYDROGENASE"/>
    <property type="match status" value="1"/>
</dbReference>
<dbReference type="Pfam" id="PF07992">
    <property type="entry name" value="Pyr_redox_2"/>
    <property type="match status" value="1"/>
</dbReference>
<dbReference type="InterPro" id="IPR045024">
    <property type="entry name" value="NDH-2"/>
</dbReference>
<dbReference type="GO" id="GO:0003954">
    <property type="term" value="F:NADH dehydrogenase activity"/>
    <property type="evidence" value="ECO:0007669"/>
    <property type="project" value="InterPro"/>
</dbReference>
<evidence type="ECO:0000256" key="3">
    <source>
        <dbReference type="ARBA" id="ARBA00022827"/>
    </source>
</evidence>
<dbReference type="Pfam" id="PF22366">
    <property type="entry name" value="NDH2_C"/>
    <property type="match status" value="1"/>
</dbReference>
<dbReference type="InterPro" id="IPR054585">
    <property type="entry name" value="NDH2-like_C"/>
</dbReference>